<dbReference type="InterPro" id="IPR052922">
    <property type="entry name" value="Cytidylate_Kinase-2"/>
</dbReference>
<dbReference type="Gene3D" id="3.40.50.300">
    <property type="entry name" value="P-loop containing nucleotide triphosphate hydrolases"/>
    <property type="match status" value="1"/>
</dbReference>
<sequence>MQRVMIVGGSGSGKSTLARALGARTGLPVYHMDHVQWKAGWVSRSVEERELLARDIESRARWIFEGGFSATYRNRIARCDTLIWLDFPVGLRLWRVTRRLVRYWGRERPDMTPGCREGFHRETLPFYKWIWDTRKTSREGVLRLIATPPAHVRVVHLTSAAQVAAFLETVPPCP</sequence>
<protein>
    <submittedName>
        <fullName evidence="1">AAA family ATPase</fullName>
    </submittedName>
</protein>
<keyword evidence="2" id="KW-1185">Reference proteome</keyword>
<evidence type="ECO:0000313" key="2">
    <source>
        <dbReference type="Proteomes" id="UP001595973"/>
    </source>
</evidence>
<dbReference type="Proteomes" id="UP001595973">
    <property type="component" value="Unassembled WGS sequence"/>
</dbReference>
<accession>A0ABV9KNG2</accession>
<proteinExistence type="predicted"/>
<dbReference type="InterPro" id="IPR027417">
    <property type="entry name" value="P-loop_NTPase"/>
</dbReference>
<reference evidence="2" key="1">
    <citation type="journal article" date="2019" name="Int. J. Syst. Evol. Microbiol.">
        <title>The Global Catalogue of Microorganisms (GCM) 10K type strain sequencing project: providing services to taxonomists for standard genome sequencing and annotation.</title>
        <authorList>
            <consortium name="The Broad Institute Genomics Platform"/>
            <consortium name="The Broad Institute Genome Sequencing Center for Infectious Disease"/>
            <person name="Wu L."/>
            <person name="Ma J."/>
        </authorList>
    </citation>
    <scope>NUCLEOTIDE SEQUENCE [LARGE SCALE GENOMIC DNA]</scope>
    <source>
        <strain evidence="2">CGMCC 4.7283</strain>
    </source>
</reference>
<dbReference type="EMBL" id="JBHSGI010000033">
    <property type="protein sequence ID" value="MFC4671587.1"/>
    <property type="molecule type" value="Genomic_DNA"/>
</dbReference>
<dbReference type="RefSeq" id="WP_380722259.1">
    <property type="nucleotide sequence ID" value="NZ_JBHSGI010000033.1"/>
</dbReference>
<dbReference type="SUPFAM" id="SSF52540">
    <property type="entry name" value="P-loop containing nucleoside triphosphate hydrolases"/>
    <property type="match status" value="1"/>
</dbReference>
<dbReference type="PANTHER" id="PTHR37816">
    <property type="entry name" value="YALI0E33011P"/>
    <property type="match status" value="1"/>
</dbReference>
<name>A0ABV9KNG2_9RHOB</name>
<organism evidence="1 2">
    <name type="scientific">Seohaeicola nanhaiensis</name>
    <dbReference type="NCBI Taxonomy" id="1387282"/>
    <lineage>
        <taxon>Bacteria</taxon>
        <taxon>Pseudomonadati</taxon>
        <taxon>Pseudomonadota</taxon>
        <taxon>Alphaproteobacteria</taxon>
        <taxon>Rhodobacterales</taxon>
        <taxon>Roseobacteraceae</taxon>
        <taxon>Seohaeicola</taxon>
    </lineage>
</organism>
<dbReference type="PANTHER" id="PTHR37816:SF1">
    <property type="entry name" value="TOXIN"/>
    <property type="match status" value="1"/>
</dbReference>
<comment type="caution">
    <text evidence="1">The sequence shown here is derived from an EMBL/GenBank/DDBJ whole genome shotgun (WGS) entry which is preliminary data.</text>
</comment>
<gene>
    <name evidence="1" type="ORF">ACFO5X_23750</name>
</gene>
<evidence type="ECO:0000313" key="1">
    <source>
        <dbReference type="EMBL" id="MFC4671587.1"/>
    </source>
</evidence>